<evidence type="ECO:0000259" key="1">
    <source>
        <dbReference type="Pfam" id="PF12770"/>
    </source>
</evidence>
<organism evidence="2 3">
    <name type="scientific">Shackletoniella antarctica</name>
    <dbReference type="NCBI Taxonomy" id="268115"/>
    <lineage>
        <taxon>Bacteria</taxon>
        <taxon>Bacillati</taxon>
        <taxon>Cyanobacteriota</taxon>
        <taxon>Cyanophyceae</taxon>
        <taxon>Oculatellales</taxon>
        <taxon>Oculatellaceae</taxon>
        <taxon>Shackletoniella</taxon>
    </lineage>
</organism>
<dbReference type="Pfam" id="PF12770">
    <property type="entry name" value="CHAT"/>
    <property type="match status" value="1"/>
</dbReference>
<reference evidence="3" key="1">
    <citation type="submission" date="2018-04" db="EMBL/GenBank/DDBJ databases">
        <authorList>
            <person name="Cornet L."/>
        </authorList>
    </citation>
    <scope>NUCLEOTIDE SEQUENCE [LARGE SCALE GENOMIC DNA]</scope>
</reference>
<gene>
    <name evidence="2" type="ORF">DCF17_16820</name>
</gene>
<dbReference type="AlphaFoldDB" id="A0A2W4W417"/>
<dbReference type="EMBL" id="QBMN01000134">
    <property type="protein sequence ID" value="PZO36819.1"/>
    <property type="molecule type" value="Genomic_DNA"/>
</dbReference>
<protein>
    <submittedName>
        <fullName evidence="2">TIR domain-containing protein</fullName>
    </submittedName>
</protein>
<feature type="domain" description="CHAT" evidence="1">
    <location>
        <begin position="40"/>
        <end position="162"/>
    </location>
</feature>
<evidence type="ECO:0000313" key="3">
    <source>
        <dbReference type="Proteomes" id="UP000249081"/>
    </source>
</evidence>
<reference evidence="2 3" key="2">
    <citation type="submission" date="2018-06" db="EMBL/GenBank/DDBJ databases">
        <title>Metagenomic assembly of (sub)arctic Cyanobacteria and their associated microbiome from non-axenic cultures.</title>
        <authorList>
            <person name="Baurain D."/>
        </authorList>
    </citation>
    <scope>NUCLEOTIDE SEQUENCE [LARGE SCALE GENOMIC DNA]</scope>
    <source>
        <strain evidence="2">ULC041bin1</strain>
    </source>
</reference>
<feature type="non-terminal residue" evidence="2">
    <location>
        <position position="195"/>
    </location>
</feature>
<proteinExistence type="predicted"/>
<name>A0A2W4W417_9CYAN</name>
<dbReference type="InterPro" id="IPR024983">
    <property type="entry name" value="CHAT_dom"/>
</dbReference>
<dbReference type="Proteomes" id="UP000249081">
    <property type="component" value="Unassembled WGS sequence"/>
</dbReference>
<sequence>MQKILILAANPKDTSRLRLDQELRGIEEGLRRAQHRDEFAFAQRLAVRPRDIQRAMLEETPQIVHFSGHGEGAEGLVFEDETGQAKLVSGAALANLFALFADPAEPNPVHCVVLNGCYSAVQAEAIAEHVPYVVGMTKAVGDTAAIEFAVGFYDALGAGRTVEFAFKLGCAAIDLAGKPESATPVLINKQAPPAT</sequence>
<comment type="caution">
    <text evidence="2">The sequence shown here is derived from an EMBL/GenBank/DDBJ whole genome shotgun (WGS) entry which is preliminary data.</text>
</comment>
<evidence type="ECO:0000313" key="2">
    <source>
        <dbReference type="EMBL" id="PZO36819.1"/>
    </source>
</evidence>
<accession>A0A2W4W417</accession>